<proteinExistence type="predicted"/>
<dbReference type="OrthoDB" id="37537at2759"/>
<keyword evidence="4" id="KW-1185">Reference proteome</keyword>
<dbReference type="PANTHER" id="PTHR43625:SF40">
    <property type="entry name" value="ALDO-KETO REDUCTASE YAKC [NADP(+)]"/>
    <property type="match status" value="1"/>
</dbReference>
<dbReference type="InterPro" id="IPR020471">
    <property type="entry name" value="AKR"/>
</dbReference>
<feature type="domain" description="NADP-dependent oxidoreductase" evidence="2">
    <location>
        <begin position="14"/>
        <end position="304"/>
    </location>
</feature>
<keyword evidence="1" id="KW-0560">Oxidoreductase</keyword>
<evidence type="ECO:0000313" key="3">
    <source>
        <dbReference type="EMBL" id="PFH48525.1"/>
    </source>
</evidence>
<dbReference type="InterPro" id="IPR050791">
    <property type="entry name" value="Aldo-Keto_reductase"/>
</dbReference>
<dbReference type="Gene3D" id="3.20.20.100">
    <property type="entry name" value="NADP-dependent oxidoreductase domain"/>
    <property type="match status" value="1"/>
</dbReference>
<dbReference type="EMBL" id="KZ302059">
    <property type="protein sequence ID" value="PFH48525.1"/>
    <property type="molecule type" value="Genomic_DNA"/>
</dbReference>
<dbReference type="PANTHER" id="PTHR43625">
    <property type="entry name" value="AFLATOXIN B1 ALDEHYDE REDUCTASE"/>
    <property type="match status" value="1"/>
</dbReference>
<reference evidence="3 4" key="1">
    <citation type="submission" date="2014-02" db="EMBL/GenBank/DDBJ databases">
        <title>Transposable element dynamics among asymbiotic and ectomycorrhizal Amanita fungi.</title>
        <authorList>
            <consortium name="DOE Joint Genome Institute"/>
            <person name="Hess J."/>
            <person name="Skrede I."/>
            <person name="Wolfe B."/>
            <person name="LaButti K."/>
            <person name="Ohm R.A."/>
            <person name="Grigoriev I.V."/>
            <person name="Pringle A."/>
        </authorList>
    </citation>
    <scope>NUCLEOTIDE SEQUENCE [LARGE SCALE GENOMIC DNA]</scope>
    <source>
        <strain evidence="3 4">SKay4041</strain>
    </source>
</reference>
<evidence type="ECO:0000256" key="1">
    <source>
        <dbReference type="ARBA" id="ARBA00023002"/>
    </source>
</evidence>
<dbReference type="AlphaFoldDB" id="A0A2A9NBX8"/>
<accession>A0A2A9NBX8</accession>
<dbReference type="PRINTS" id="PR00069">
    <property type="entry name" value="ALDKETRDTASE"/>
</dbReference>
<protein>
    <recommendedName>
        <fullName evidence="2">NADP-dependent oxidoreductase domain-containing protein</fullName>
    </recommendedName>
</protein>
<dbReference type="STRING" id="703135.A0A2A9NBX8"/>
<evidence type="ECO:0000313" key="4">
    <source>
        <dbReference type="Proteomes" id="UP000242287"/>
    </source>
</evidence>
<evidence type="ECO:0000259" key="2">
    <source>
        <dbReference type="Pfam" id="PF00248"/>
    </source>
</evidence>
<dbReference type="InterPro" id="IPR036812">
    <property type="entry name" value="NAD(P)_OxRdtase_dom_sf"/>
</dbReference>
<dbReference type="SUPFAM" id="SSF51430">
    <property type="entry name" value="NAD(P)-linked oxidoreductase"/>
    <property type="match status" value="1"/>
</dbReference>
<organism evidence="3 4">
    <name type="scientific">Amanita thiersii Skay4041</name>
    <dbReference type="NCBI Taxonomy" id="703135"/>
    <lineage>
        <taxon>Eukaryota</taxon>
        <taxon>Fungi</taxon>
        <taxon>Dikarya</taxon>
        <taxon>Basidiomycota</taxon>
        <taxon>Agaricomycotina</taxon>
        <taxon>Agaricomycetes</taxon>
        <taxon>Agaricomycetidae</taxon>
        <taxon>Agaricales</taxon>
        <taxon>Pluteineae</taxon>
        <taxon>Amanitaceae</taxon>
        <taxon>Amanita</taxon>
    </lineage>
</organism>
<gene>
    <name evidence="3" type="ORF">AMATHDRAFT_65190</name>
</gene>
<dbReference type="GO" id="GO:0005737">
    <property type="term" value="C:cytoplasm"/>
    <property type="evidence" value="ECO:0007669"/>
    <property type="project" value="TreeGrafter"/>
</dbReference>
<dbReference type="InterPro" id="IPR023210">
    <property type="entry name" value="NADP_OxRdtase_dom"/>
</dbReference>
<dbReference type="GO" id="GO:0016491">
    <property type="term" value="F:oxidoreductase activity"/>
    <property type="evidence" value="ECO:0007669"/>
    <property type="project" value="UniProtKB-KW"/>
</dbReference>
<name>A0A2A9NBX8_9AGAR</name>
<dbReference type="Proteomes" id="UP000242287">
    <property type="component" value="Unassembled WGS sequence"/>
</dbReference>
<sequence>MIFRNIGNSTLPAIGFGTGGLGVAGYGSLQPFDERVKIFDTLYERGCTHWDTADVYGESESLIREWLRRTGKRNEIFIATKFGFTPQGIRGDPEYVREAVERSLRNLGVRHIDLLYLHRVDAKTPIEITIRAMADLVKEGKVKYLGLSDPSPDTLRRAHAIYPISAIQVEFSPFVLDACKPPHRLIQTARLLGIAVVVYAPLARGIVTGISKSPDEFEEGDYRRGIPKFSKDNFPKLLKTVSKIESISKIYNATPAQITLAWTLAQGPNFFVIPGTKKIKYVHENLDAANIRLTKAEVEELWSIAREADRTVAGDRDNAFGMAVAYLDTPPLKK</sequence>
<dbReference type="Pfam" id="PF00248">
    <property type="entry name" value="Aldo_ket_red"/>
    <property type="match status" value="1"/>
</dbReference>